<dbReference type="Gene3D" id="3.40.50.10860">
    <property type="entry name" value="Leucine Dehydrogenase, chain A, domain 1"/>
    <property type="match status" value="1"/>
</dbReference>
<dbReference type="SUPFAM" id="SSF51735">
    <property type="entry name" value="NAD(P)-binding Rossmann-fold domains"/>
    <property type="match status" value="1"/>
</dbReference>
<comment type="subunit">
    <text evidence="8">Homodimer.</text>
</comment>
<evidence type="ECO:0000313" key="12">
    <source>
        <dbReference type="EMBL" id="TCK60828.1"/>
    </source>
</evidence>
<dbReference type="Pfam" id="PF08501">
    <property type="entry name" value="Shikimate_dh_N"/>
    <property type="match status" value="1"/>
</dbReference>
<evidence type="ECO:0000256" key="4">
    <source>
        <dbReference type="ARBA" id="ARBA00022857"/>
    </source>
</evidence>
<keyword evidence="5 8" id="KW-0560">Oxidoreductase</keyword>
<sequence>MFLNLALIGNPLSHSFSPFIQTRFLKNTGLNGGFCCFETEGGDALSKTIETLKHYSFRGFNVTVPHKEEIRQYLCSEDEIASGVGAVNVVLIDNGLKGFNTDVCGFEGMLKDGGCDMQGANVLLLGCGGASKAVLYSLKKSNVRLTVVNRDTVKAERVLSAMNFDSASIQDYNFIKSNINFDYVINGTSMGLKDGVFADMSKVECAKAALDLQYKKGLTPFLSNMRHCGCALLDGFPMLVYQAARAFEIWTGVRPPFTVAEIAGELGLNN</sequence>
<protein>
    <recommendedName>
        <fullName evidence="2 8">Shikimate dehydrogenase (NADP(+))</fullName>
        <shortName evidence="8">SDH</shortName>
        <ecNumber evidence="2 8">1.1.1.25</ecNumber>
    </recommendedName>
</protein>
<evidence type="ECO:0000259" key="10">
    <source>
        <dbReference type="Pfam" id="PF08501"/>
    </source>
</evidence>
<feature type="binding site" evidence="8">
    <location>
        <position position="79"/>
    </location>
    <ligand>
        <name>NADP(+)</name>
        <dbReference type="ChEBI" id="CHEBI:58349"/>
    </ligand>
</feature>
<dbReference type="Gene3D" id="3.40.50.720">
    <property type="entry name" value="NAD(P)-binding Rossmann-like Domain"/>
    <property type="match status" value="1"/>
</dbReference>
<dbReference type="InterPro" id="IPR036291">
    <property type="entry name" value="NAD(P)-bd_dom_sf"/>
</dbReference>
<comment type="catalytic activity">
    <reaction evidence="7 8">
        <text>shikimate + NADP(+) = 3-dehydroshikimate + NADPH + H(+)</text>
        <dbReference type="Rhea" id="RHEA:17737"/>
        <dbReference type="ChEBI" id="CHEBI:15378"/>
        <dbReference type="ChEBI" id="CHEBI:16630"/>
        <dbReference type="ChEBI" id="CHEBI:36208"/>
        <dbReference type="ChEBI" id="CHEBI:57783"/>
        <dbReference type="ChEBI" id="CHEBI:58349"/>
        <dbReference type="EC" id="1.1.1.25"/>
    </reaction>
</comment>
<keyword evidence="4 8" id="KW-0521">NADP</keyword>
<dbReference type="InterPro" id="IPR041121">
    <property type="entry name" value="SDH_C"/>
</dbReference>
<dbReference type="PANTHER" id="PTHR21089:SF1">
    <property type="entry name" value="BIFUNCTIONAL 3-DEHYDROQUINATE DEHYDRATASE_SHIKIMATE DEHYDROGENASE, CHLOROPLASTIC"/>
    <property type="match status" value="1"/>
</dbReference>
<dbReference type="EC" id="1.1.1.25" evidence="2 8"/>
<dbReference type="GO" id="GO:0008652">
    <property type="term" value="P:amino acid biosynthetic process"/>
    <property type="evidence" value="ECO:0007669"/>
    <property type="project" value="UniProtKB-KW"/>
</dbReference>
<feature type="binding site" evidence="8">
    <location>
        <begin position="15"/>
        <end position="17"/>
    </location>
    <ligand>
        <name>shikimate</name>
        <dbReference type="ChEBI" id="CHEBI:36208"/>
    </ligand>
</feature>
<dbReference type="EMBL" id="SMGG01000004">
    <property type="protein sequence ID" value="TCK60828.1"/>
    <property type="molecule type" value="Genomic_DNA"/>
</dbReference>
<evidence type="ECO:0000256" key="6">
    <source>
        <dbReference type="ARBA" id="ARBA00023141"/>
    </source>
</evidence>
<comment type="caution">
    <text evidence="12">The sequence shown here is derived from an EMBL/GenBank/DDBJ whole genome shotgun (WGS) entry which is preliminary data.</text>
</comment>
<dbReference type="GO" id="GO:0004764">
    <property type="term" value="F:shikimate 3-dehydrogenase (NADP+) activity"/>
    <property type="evidence" value="ECO:0007669"/>
    <property type="project" value="UniProtKB-UniRule"/>
</dbReference>
<dbReference type="InterPro" id="IPR046346">
    <property type="entry name" value="Aminoacid_DH-like_N_sf"/>
</dbReference>
<keyword evidence="13" id="KW-1185">Reference proteome</keyword>
<dbReference type="Pfam" id="PF18317">
    <property type="entry name" value="SDH_C"/>
    <property type="match status" value="1"/>
</dbReference>
<dbReference type="InterPro" id="IPR022893">
    <property type="entry name" value="Shikimate_DH_fam"/>
</dbReference>
<evidence type="ECO:0000256" key="7">
    <source>
        <dbReference type="ARBA" id="ARBA00049442"/>
    </source>
</evidence>
<dbReference type="InterPro" id="IPR011342">
    <property type="entry name" value="Shikimate_DH"/>
</dbReference>
<evidence type="ECO:0000256" key="2">
    <source>
        <dbReference type="ARBA" id="ARBA00012962"/>
    </source>
</evidence>
<evidence type="ECO:0000256" key="1">
    <source>
        <dbReference type="ARBA" id="ARBA00004871"/>
    </source>
</evidence>
<evidence type="ECO:0000259" key="11">
    <source>
        <dbReference type="Pfam" id="PF18317"/>
    </source>
</evidence>
<feature type="domain" description="SDH C-terminal" evidence="11">
    <location>
        <begin position="235"/>
        <end position="259"/>
    </location>
</feature>
<dbReference type="OrthoDB" id="9792692at2"/>
<gene>
    <name evidence="8" type="primary">aroE</name>
    <name evidence="12" type="ORF">C8D98_1707</name>
</gene>
<dbReference type="GO" id="GO:0050661">
    <property type="term" value="F:NADP binding"/>
    <property type="evidence" value="ECO:0007669"/>
    <property type="project" value="InterPro"/>
</dbReference>
<feature type="binding site" evidence="8">
    <location>
        <position position="63"/>
    </location>
    <ligand>
        <name>shikimate</name>
        <dbReference type="ChEBI" id="CHEBI:36208"/>
    </ligand>
</feature>
<comment type="caution">
    <text evidence="8">Lacks conserved residue(s) required for the propagation of feature annotation.</text>
</comment>
<dbReference type="PANTHER" id="PTHR21089">
    <property type="entry name" value="SHIKIMATE DEHYDROGENASE"/>
    <property type="match status" value="1"/>
</dbReference>
<dbReference type="Pfam" id="PF01488">
    <property type="entry name" value="Shikimate_DH"/>
    <property type="match status" value="1"/>
</dbReference>
<feature type="binding site" evidence="8">
    <location>
        <position position="102"/>
    </location>
    <ligand>
        <name>shikimate</name>
        <dbReference type="ChEBI" id="CHEBI:36208"/>
    </ligand>
</feature>
<dbReference type="SUPFAM" id="SSF53223">
    <property type="entry name" value="Aminoacid dehydrogenase-like, N-terminal domain"/>
    <property type="match status" value="1"/>
</dbReference>
<dbReference type="Proteomes" id="UP000294614">
    <property type="component" value="Unassembled WGS sequence"/>
</dbReference>
<dbReference type="InterPro" id="IPR006151">
    <property type="entry name" value="Shikm_DH/Glu-tRNA_Rdtase"/>
</dbReference>
<evidence type="ECO:0000256" key="3">
    <source>
        <dbReference type="ARBA" id="ARBA00022605"/>
    </source>
</evidence>
<feature type="active site" description="Proton acceptor" evidence="8">
    <location>
        <position position="67"/>
    </location>
</feature>
<dbReference type="UniPathway" id="UPA00053">
    <property type="reaction ID" value="UER00087"/>
</dbReference>
<comment type="pathway">
    <text evidence="1 8">Metabolic intermediate biosynthesis; chorismate biosynthesis; chorismate from D-erythrose 4-phosphate and phosphoenolpyruvate: step 4/7.</text>
</comment>
<feature type="binding site" evidence="8">
    <location>
        <position position="88"/>
    </location>
    <ligand>
        <name>shikimate</name>
        <dbReference type="ChEBI" id="CHEBI:36208"/>
    </ligand>
</feature>
<dbReference type="HAMAP" id="MF_00222">
    <property type="entry name" value="Shikimate_DH_AroE"/>
    <property type="match status" value="1"/>
</dbReference>
<name>A0A4R1K8X9_9BACT</name>
<comment type="similarity">
    <text evidence="8">Belongs to the shikimate dehydrogenase family.</text>
</comment>
<feature type="binding site" evidence="8">
    <location>
        <position position="214"/>
    </location>
    <ligand>
        <name>shikimate</name>
        <dbReference type="ChEBI" id="CHEBI:36208"/>
    </ligand>
</feature>
<keyword evidence="3 8" id="KW-0028">Amino-acid biosynthesis</keyword>
<organism evidence="12 13">
    <name type="scientific">Seleniivibrio woodruffii</name>
    <dbReference type="NCBI Taxonomy" id="1078050"/>
    <lineage>
        <taxon>Bacteria</taxon>
        <taxon>Pseudomonadati</taxon>
        <taxon>Deferribacterota</taxon>
        <taxon>Deferribacteres</taxon>
        <taxon>Deferribacterales</taxon>
        <taxon>Geovibrionaceae</taxon>
        <taxon>Seleniivibrio</taxon>
    </lineage>
</organism>
<comment type="function">
    <text evidence="8">Involved in the biosynthesis of the chorismate, which leads to the biosynthesis of aromatic amino acids. Catalyzes the reversible NADPH linked reduction of 3-dehydroshikimate (DHSA) to yield shikimate (SA).</text>
</comment>
<feature type="binding site" evidence="8">
    <location>
        <position position="242"/>
    </location>
    <ligand>
        <name>shikimate</name>
        <dbReference type="ChEBI" id="CHEBI:36208"/>
    </ligand>
</feature>
<feature type="binding site" evidence="8">
    <location>
        <position position="235"/>
    </location>
    <ligand>
        <name>NADP(+)</name>
        <dbReference type="ChEBI" id="CHEBI:58349"/>
    </ligand>
</feature>
<evidence type="ECO:0000313" key="13">
    <source>
        <dbReference type="Proteomes" id="UP000294614"/>
    </source>
</evidence>
<accession>A0A4R1K8X9</accession>
<evidence type="ECO:0000256" key="5">
    <source>
        <dbReference type="ARBA" id="ARBA00023002"/>
    </source>
</evidence>
<proteinExistence type="inferred from homology"/>
<dbReference type="AlphaFoldDB" id="A0A4R1K8X9"/>
<dbReference type="GO" id="GO:0019632">
    <property type="term" value="P:shikimate metabolic process"/>
    <property type="evidence" value="ECO:0007669"/>
    <property type="project" value="InterPro"/>
</dbReference>
<reference evidence="12 13" key="1">
    <citation type="submission" date="2019-03" db="EMBL/GenBank/DDBJ databases">
        <title>Genomic Encyclopedia of Type Strains, Phase IV (KMG-IV): sequencing the most valuable type-strain genomes for metagenomic binning, comparative biology and taxonomic classification.</title>
        <authorList>
            <person name="Goeker M."/>
        </authorList>
    </citation>
    <scope>NUCLEOTIDE SEQUENCE [LARGE SCALE GENOMIC DNA]</scope>
    <source>
        <strain evidence="12 13">DSM 24984</strain>
    </source>
</reference>
<keyword evidence="6 8" id="KW-0057">Aromatic amino acid biosynthesis</keyword>
<dbReference type="InterPro" id="IPR013708">
    <property type="entry name" value="Shikimate_DH-bd_N"/>
</dbReference>
<feature type="binding site" evidence="8">
    <location>
        <position position="212"/>
    </location>
    <ligand>
        <name>NADP(+)</name>
        <dbReference type="ChEBI" id="CHEBI:58349"/>
    </ligand>
</feature>
<feature type="domain" description="Quinate/shikimate 5-dehydrogenase/glutamyl-tRNA reductase" evidence="9">
    <location>
        <begin position="116"/>
        <end position="189"/>
    </location>
</feature>
<dbReference type="GO" id="GO:0009073">
    <property type="term" value="P:aromatic amino acid family biosynthetic process"/>
    <property type="evidence" value="ECO:0007669"/>
    <property type="project" value="UniProtKB-KW"/>
</dbReference>
<dbReference type="CDD" id="cd01065">
    <property type="entry name" value="NAD_bind_Shikimate_DH"/>
    <property type="match status" value="1"/>
</dbReference>
<dbReference type="RefSeq" id="WP_132873692.1">
    <property type="nucleotide sequence ID" value="NZ_SMGG01000004.1"/>
</dbReference>
<evidence type="ECO:0000256" key="8">
    <source>
        <dbReference type="HAMAP-Rule" id="MF_00222"/>
    </source>
</evidence>
<feature type="domain" description="Shikimate dehydrogenase substrate binding N-terminal" evidence="10">
    <location>
        <begin position="7"/>
        <end position="90"/>
    </location>
</feature>
<dbReference type="GO" id="GO:0009423">
    <property type="term" value="P:chorismate biosynthetic process"/>
    <property type="evidence" value="ECO:0007669"/>
    <property type="project" value="UniProtKB-UniRule"/>
</dbReference>
<evidence type="ECO:0000259" key="9">
    <source>
        <dbReference type="Pfam" id="PF01488"/>
    </source>
</evidence>
<dbReference type="NCBIfam" id="TIGR00507">
    <property type="entry name" value="aroE"/>
    <property type="match status" value="1"/>
</dbReference>